<dbReference type="EMBL" id="CAJNOM010000060">
    <property type="protein sequence ID" value="CAF0951433.1"/>
    <property type="molecule type" value="Genomic_DNA"/>
</dbReference>
<accession>A0A814DQ21</accession>
<evidence type="ECO:0000313" key="3">
    <source>
        <dbReference type="EMBL" id="CAF0962082.1"/>
    </source>
</evidence>
<dbReference type="OrthoDB" id="10145287at2759"/>
<evidence type="ECO:0000313" key="4">
    <source>
        <dbReference type="Proteomes" id="UP000663832"/>
    </source>
</evidence>
<dbReference type="EMBL" id="CAJNOM010000062">
    <property type="protein sequence ID" value="CAF0957035.1"/>
    <property type="molecule type" value="Genomic_DNA"/>
</dbReference>
<proteinExistence type="predicted"/>
<dbReference type="AlphaFoldDB" id="A0A814DQ21"/>
<protein>
    <submittedName>
        <fullName evidence="2">Uncharacterized protein</fullName>
    </submittedName>
</protein>
<name>A0A814DQ21_9BILA</name>
<comment type="caution">
    <text evidence="2">The sequence shown here is derived from an EMBL/GenBank/DDBJ whole genome shotgun (WGS) entry which is preliminary data.</text>
</comment>
<keyword evidence="4" id="KW-1185">Reference proteome</keyword>
<dbReference type="SUPFAM" id="SSF50969">
    <property type="entry name" value="YVTN repeat-like/Quinoprotein amine dehydrogenase"/>
    <property type="match status" value="1"/>
</dbReference>
<organism evidence="2 4">
    <name type="scientific">Adineta steineri</name>
    <dbReference type="NCBI Taxonomy" id="433720"/>
    <lineage>
        <taxon>Eukaryota</taxon>
        <taxon>Metazoa</taxon>
        <taxon>Spiralia</taxon>
        <taxon>Gnathifera</taxon>
        <taxon>Rotifera</taxon>
        <taxon>Eurotatoria</taxon>
        <taxon>Bdelloidea</taxon>
        <taxon>Adinetida</taxon>
        <taxon>Adinetidae</taxon>
        <taxon>Adineta</taxon>
    </lineage>
</organism>
<dbReference type="EMBL" id="CAJNOI010000056">
    <property type="protein sequence ID" value="CAF0962082.1"/>
    <property type="molecule type" value="Genomic_DNA"/>
</dbReference>
<gene>
    <name evidence="3" type="ORF">BJG266_LOCUS13807</name>
    <name evidence="1" type="ORF">QVE165_LOCUS12240</name>
    <name evidence="2" type="ORF">QVE165_LOCUS12544</name>
</gene>
<evidence type="ECO:0000313" key="1">
    <source>
        <dbReference type="EMBL" id="CAF0951433.1"/>
    </source>
</evidence>
<dbReference type="Proteomes" id="UP000663877">
    <property type="component" value="Unassembled WGS sequence"/>
</dbReference>
<evidence type="ECO:0000313" key="2">
    <source>
        <dbReference type="EMBL" id="CAF0957035.1"/>
    </source>
</evidence>
<dbReference type="Proteomes" id="UP000663832">
    <property type="component" value="Unassembled WGS sequence"/>
</dbReference>
<dbReference type="InterPro" id="IPR011044">
    <property type="entry name" value="Quino_amine_DH_bsu"/>
</dbReference>
<sequence length="306" mass="35003">MNSNSLSAFGAYRSASSSSKVKVLDICQLGEPFRTITKIEYSPFAMVANDQYMLIQNGPNICLLNAKMKVVREIEWIYEKISDLCWNTKLNRIYIISDYKVFTMNPETMNYHKILEEKYYQNCACSHDTLYLNIHPLQEVLVHSFSDLLWSKSVFMCRGDDLIDGMSYNAGKLALTMNSRHGTKPHVVILSTTTYDCLFEITITDAFGSQRCSISSLSSSGWLVNDSGTYNIHHLTENNILRMTPIYKYGHPYNVIRFGASYLAVSTKTNINLHKLKFVSVNDLTPSEVWTQVNVPPVKMRNFNLY</sequence>
<reference evidence="2" key="1">
    <citation type="submission" date="2021-02" db="EMBL/GenBank/DDBJ databases">
        <authorList>
            <person name="Nowell W R."/>
        </authorList>
    </citation>
    <scope>NUCLEOTIDE SEQUENCE</scope>
</reference>